<organism evidence="2 3">
    <name type="scientific">Streptomyces avermitilis</name>
    <dbReference type="NCBI Taxonomy" id="33903"/>
    <lineage>
        <taxon>Bacteria</taxon>
        <taxon>Bacillati</taxon>
        <taxon>Actinomycetota</taxon>
        <taxon>Actinomycetes</taxon>
        <taxon>Kitasatosporales</taxon>
        <taxon>Streptomycetaceae</taxon>
        <taxon>Streptomyces</taxon>
    </lineage>
</organism>
<accession>A0A4D4LIU6</accession>
<feature type="region of interest" description="Disordered" evidence="1">
    <location>
        <begin position="1"/>
        <end position="109"/>
    </location>
</feature>
<dbReference type="EMBL" id="BJHX01000001">
    <property type="protein sequence ID" value="GDY60855.1"/>
    <property type="molecule type" value="Genomic_DNA"/>
</dbReference>
<evidence type="ECO:0000256" key="1">
    <source>
        <dbReference type="SAM" id="MobiDB-lite"/>
    </source>
</evidence>
<proteinExistence type="predicted"/>
<name>A0A4D4LIU6_STRAX</name>
<feature type="compositionally biased region" description="Pro residues" evidence="1">
    <location>
        <begin position="56"/>
        <end position="65"/>
    </location>
</feature>
<reference evidence="2 3" key="1">
    <citation type="submission" date="2019-04" db="EMBL/GenBank/DDBJ databases">
        <title>Draft genome sequences of Streptomyces avermitilis NBRC 14893.</title>
        <authorList>
            <person name="Komaki H."/>
            <person name="Tamura T."/>
            <person name="Hosoyama A."/>
        </authorList>
    </citation>
    <scope>NUCLEOTIDE SEQUENCE [LARGE SCALE GENOMIC DNA]</scope>
    <source>
        <strain evidence="2 3">NBRC 14893</strain>
    </source>
</reference>
<dbReference type="AlphaFoldDB" id="A0A4D4LIU6"/>
<protein>
    <submittedName>
        <fullName evidence="2">Uncharacterized protein</fullName>
    </submittedName>
</protein>
<evidence type="ECO:0000313" key="3">
    <source>
        <dbReference type="Proteomes" id="UP000302139"/>
    </source>
</evidence>
<sequence>MYRPTIRRPDSRPPGPPPRCSITATAATAATTRHRVPAPPAGVGRTVPGPQAAPADTPPARPPPAADAAGLESVTYEKHLFSRTSRRSPAGPKARPHKRPRAPARPATQ</sequence>
<dbReference type="Proteomes" id="UP000302139">
    <property type="component" value="Unassembled WGS sequence"/>
</dbReference>
<evidence type="ECO:0000313" key="2">
    <source>
        <dbReference type="EMBL" id="GDY60855.1"/>
    </source>
</evidence>
<gene>
    <name evidence="2" type="ORF">SAV14893_002480</name>
</gene>
<comment type="caution">
    <text evidence="2">The sequence shown here is derived from an EMBL/GenBank/DDBJ whole genome shotgun (WGS) entry which is preliminary data.</text>
</comment>